<sequence>MPELPEVEVTRRGIEPWLVGQTVRRLVVRNGSLRWPVPELAQQIAGQTICAVRRRAKYLLLDTEAGTAIVHLGMSGSLRILTRATPPAKHDHIDLELENGRVLRFNDPRRFGAWLWCQLPEQAHPLLSHLGPEPLTDAFSPAYLQQALRGKTKAIKQCLMDNAVVVGVGNIYANEALFAAGIHPQLPAAAVKPEQLLLLVTEIKAILARAIEQGGTTLKDFVNADGKPGYFAQKLLVYGRGGQPCLHCGKELSEIRLGQRSTVFCPVCQPTARKTNTSLKASKSLKTGR</sequence>
<evidence type="ECO:0000256" key="5">
    <source>
        <dbReference type="ARBA" id="ARBA00022763"/>
    </source>
</evidence>
<keyword evidence="11 15" id="KW-0456">Lyase</keyword>
<dbReference type="PANTHER" id="PTHR22993">
    <property type="entry name" value="FORMAMIDOPYRIMIDINE-DNA GLYCOSYLASE"/>
    <property type="match status" value="1"/>
</dbReference>
<dbReference type="Pfam" id="PF01149">
    <property type="entry name" value="Fapy_DNA_glyco"/>
    <property type="match status" value="1"/>
</dbReference>
<feature type="binding site" evidence="15">
    <location>
        <position position="109"/>
    </location>
    <ligand>
        <name>DNA</name>
        <dbReference type="ChEBI" id="CHEBI:16991"/>
    </ligand>
</feature>
<dbReference type="RefSeq" id="WP_212594851.1">
    <property type="nucleotide sequence ID" value="NZ_CP073587.1"/>
</dbReference>
<evidence type="ECO:0000256" key="3">
    <source>
        <dbReference type="ARBA" id="ARBA00011245"/>
    </source>
</evidence>
<comment type="cofactor">
    <cofactor evidence="15">
        <name>Zn(2+)</name>
        <dbReference type="ChEBI" id="CHEBI:29105"/>
    </cofactor>
    <text evidence="15">Binds 1 zinc ion per subunit.</text>
</comment>
<dbReference type="Pfam" id="PF06827">
    <property type="entry name" value="zf-FPG_IleRS"/>
    <property type="match status" value="1"/>
</dbReference>
<name>A0ABX7YTX4_9GAMM</name>
<dbReference type="PANTHER" id="PTHR22993:SF9">
    <property type="entry name" value="FORMAMIDOPYRIMIDINE-DNA GLYCOSYLASE"/>
    <property type="match status" value="1"/>
</dbReference>
<feature type="active site" description="Proton donor; for delta-elimination activity" evidence="15">
    <location>
        <position position="260"/>
    </location>
</feature>
<comment type="function">
    <text evidence="15">Involved in base excision repair of DNA damaged by oxidation or by mutagenic agents. Acts as DNA glycosylase that recognizes and removes damaged bases. Has a preference for oxidized purines, such as 7,8-dihydro-8-oxoguanine (8-oxoG). Has AP (apurinic/apyrimidinic) lyase activity and introduces nicks in the DNA strand. Cleaves the DNA backbone by beta-delta elimination to generate a single-strand break at the site of the removed base with both 3'- and 5'-phosphates.</text>
</comment>
<feature type="active site" description="Schiff-base intermediate with DNA" evidence="15">
    <location>
        <position position="2"/>
    </location>
</feature>
<dbReference type="CDD" id="cd08966">
    <property type="entry name" value="EcFpg-like_N"/>
    <property type="match status" value="1"/>
</dbReference>
<dbReference type="Gene3D" id="3.20.190.10">
    <property type="entry name" value="MutM-like, N-terminal"/>
    <property type="match status" value="1"/>
</dbReference>
<evidence type="ECO:0000256" key="1">
    <source>
        <dbReference type="ARBA" id="ARBA00001668"/>
    </source>
</evidence>
<dbReference type="InterPro" id="IPR015886">
    <property type="entry name" value="H2TH_FPG"/>
</dbReference>
<dbReference type="SMART" id="SM01232">
    <property type="entry name" value="H2TH"/>
    <property type="match status" value="1"/>
</dbReference>
<comment type="subunit">
    <text evidence="3 15">Monomer.</text>
</comment>
<evidence type="ECO:0000313" key="19">
    <source>
        <dbReference type="Proteomes" id="UP000679575"/>
    </source>
</evidence>
<dbReference type="NCBIfam" id="NF002211">
    <property type="entry name" value="PRK01103.1"/>
    <property type="match status" value="1"/>
</dbReference>
<evidence type="ECO:0000256" key="12">
    <source>
        <dbReference type="ARBA" id="ARBA00023268"/>
    </source>
</evidence>
<dbReference type="InterPro" id="IPR010663">
    <property type="entry name" value="Znf_FPG/IleRS"/>
</dbReference>
<dbReference type="EC" id="4.2.99.18" evidence="15"/>
<organism evidence="18 19">
    <name type="scientific">Shewanella yunxiaonensis</name>
    <dbReference type="NCBI Taxonomy" id="2829809"/>
    <lineage>
        <taxon>Bacteria</taxon>
        <taxon>Pseudomonadati</taxon>
        <taxon>Pseudomonadota</taxon>
        <taxon>Gammaproteobacteria</taxon>
        <taxon>Alteromonadales</taxon>
        <taxon>Shewanellaceae</taxon>
        <taxon>Shewanella</taxon>
    </lineage>
</organism>
<evidence type="ECO:0000259" key="16">
    <source>
        <dbReference type="PROSITE" id="PS51066"/>
    </source>
</evidence>
<dbReference type="InterPro" id="IPR020629">
    <property type="entry name" value="FPG_Glyclase"/>
</dbReference>
<dbReference type="EC" id="3.2.2.23" evidence="15"/>
<keyword evidence="7 15" id="KW-0378">Hydrolase</keyword>
<comment type="catalytic activity">
    <reaction evidence="14 15">
        <text>2'-deoxyribonucleotide-(2'-deoxyribose 5'-phosphate)-2'-deoxyribonucleotide-DNA = a 3'-end 2'-deoxyribonucleotide-(2,3-dehydro-2,3-deoxyribose 5'-phosphate)-DNA + a 5'-end 5'-phospho-2'-deoxyribonucleoside-DNA + H(+)</text>
        <dbReference type="Rhea" id="RHEA:66592"/>
        <dbReference type="Rhea" id="RHEA-COMP:13180"/>
        <dbReference type="Rhea" id="RHEA-COMP:16897"/>
        <dbReference type="Rhea" id="RHEA-COMP:17067"/>
        <dbReference type="ChEBI" id="CHEBI:15378"/>
        <dbReference type="ChEBI" id="CHEBI:136412"/>
        <dbReference type="ChEBI" id="CHEBI:157695"/>
        <dbReference type="ChEBI" id="CHEBI:167181"/>
        <dbReference type="EC" id="4.2.99.18"/>
    </reaction>
</comment>
<evidence type="ECO:0000256" key="9">
    <source>
        <dbReference type="ARBA" id="ARBA00023125"/>
    </source>
</evidence>
<keyword evidence="9 15" id="KW-0238">DNA-binding</keyword>
<evidence type="ECO:0000256" key="7">
    <source>
        <dbReference type="ARBA" id="ARBA00022801"/>
    </source>
</evidence>
<dbReference type="InterPro" id="IPR000214">
    <property type="entry name" value="Znf_DNA_glyclase/AP_lyase"/>
</dbReference>
<feature type="binding site" evidence="15">
    <location>
        <position position="151"/>
    </location>
    <ligand>
        <name>DNA</name>
        <dbReference type="ChEBI" id="CHEBI:16991"/>
    </ligand>
</feature>
<comment type="catalytic activity">
    <reaction evidence="1 15">
        <text>Hydrolysis of DNA containing ring-opened 7-methylguanine residues, releasing 2,6-diamino-4-hydroxy-5-(N-methyl)formamidopyrimidine.</text>
        <dbReference type="EC" id="3.2.2.23"/>
    </reaction>
</comment>
<dbReference type="PROSITE" id="PS51066">
    <property type="entry name" value="ZF_FPG_2"/>
    <property type="match status" value="1"/>
</dbReference>
<keyword evidence="4 15" id="KW-0479">Metal-binding</keyword>
<evidence type="ECO:0000256" key="2">
    <source>
        <dbReference type="ARBA" id="ARBA00009409"/>
    </source>
</evidence>
<evidence type="ECO:0000256" key="13">
    <source>
        <dbReference type="ARBA" id="ARBA00023295"/>
    </source>
</evidence>
<keyword evidence="10 15" id="KW-0234">DNA repair</keyword>
<feature type="domain" description="FPG-type" evidence="16">
    <location>
        <begin position="236"/>
        <end position="270"/>
    </location>
</feature>
<dbReference type="SMART" id="SM00898">
    <property type="entry name" value="Fapy_DNA_glyco"/>
    <property type="match status" value="1"/>
</dbReference>
<dbReference type="Pfam" id="PF06831">
    <property type="entry name" value="H2TH"/>
    <property type="match status" value="1"/>
</dbReference>
<dbReference type="PROSITE" id="PS01242">
    <property type="entry name" value="ZF_FPG_1"/>
    <property type="match status" value="1"/>
</dbReference>
<keyword evidence="6 15" id="KW-0863">Zinc-finger</keyword>
<dbReference type="GO" id="GO:0008534">
    <property type="term" value="F:oxidized purine nucleobase lesion DNA N-glycosylase activity"/>
    <property type="evidence" value="ECO:0007669"/>
    <property type="project" value="UniProtKB-EC"/>
</dbReference>
<dbReference type="InterPro" id="IPR035937">
    <property type="entry name" value="FPG_N"/>
</dbReference>
<dbReference type="InterPro" id="IPR010979">
    <property type="entry name" value="Ribosomal_uS13-like_H2TH"/>
</dbReference>
<evidence type="ECO:0000256" key="8">
    <source>
        <dbReference type="ARBA" id="ARBA00022833"/>
    </source>
</evidence>
<dbReference type="SUPFAM" id="SSF57716">
    <property type="entry name" value="Glucocorticoid receptor-like (DNA-binding domain)"/>
    <property type="match status" value="1"/>
</dbReference>
<gene>
    <name evidence="15 18" type="primary">mutM</name>
    <name evidence="15" type="synonym">fpg</name>
    <name evidence="18" type="ORF">KDN34_16895</name>
</gene>
<dbReference type="PROSITE" id="PS51068">
    <property type="entry name" value="FPG_CAT"/>
    <property type="match status" value="1"/>
</dbReference>
<evidence type="ECO:0000256" key="14">
    <source>
        <dbReference type="ARBA" id="ARBA00044632"/>
    </source>
</evidence>
<dbReference type="InterPro" id="IPR015887">
    <property type="entry name" value="DNA_glyclase_Znf_dom_DNA_BS"/>
</dbReference>
<accession>A0ABX7YTX4</accession>
<dbReference type="HAMAP" id="MF_00103">
    <property type="entry name" value="Fapy_DNA_glycosyl"/>
    <property type="match status" value="1"/>
</dbReference>
<evidence type="ECO:0000256" key="15">
    <source>
        <dbReference type="HAMAP-Rule" id="MF_00103"/>
    </source>
</evidence>
<feature type="active site" description="Proton donor; for beta-elimination activity" evidence="15">
    <location>
        <position position="57"/>
    </location>
</feature>
<evidence type="ECO:0000256" key="11">
    <source>
        <dbReference type="ARBA" id="ARBA00023239"/>
    </source>
</evidence>
<evidence type="ECO:0000256" key="4">
    <source>
        <dbReference type="ARBA" id="ARBA00022723"/>
    </source>
</evidence>
<proteinExistence type="inferred from homology"/>
<evidence type="ECO:0000313" key="18">
    <source>
        <dbReference type="EMBL" id="QUN05825.1"/>
    </source>
</evidence>
<feature type="domain" description="Formamidopyrimidine-DNA glycosylase catalytic" evidence="17">
    <location>
        <begin position="2"/>
        <end position="112"/>
    </location>
</feature>
<keyword evidence="19" id="KW-1185">Reference proteome</keyword>
<evidence type="ECO:0000256" key="6">
    <source>
        <dbReference type="ARBA" id="ARBA00022771"/>
    </source>
</evidence>
<dbReference type="Proteomes" id="UP000679575">
    <property type="component" value="Chromosome"/>
</dbReference>
<keyword evidence="13 15" id="KW-0326">Glycosidase</keyword>
<feature type="binding site" evidence="15">
    <location>
        <position position="90"/>
    </location>
    <ligand>
        <name>DNA</name>
        <dbReference type="ChEBI" id="CHEBI:16991"/>
    </ligand>
</feature>
<feature type="active site" description="Proton donor" evidence="15">
    <location>
        <position position="3"/>
    </location>
</feature>
<evidence type="ECO:0000259" key="17">
    <source>
        <dbReference type="PROSITE" id="PS51068"/>
    </source>
</evidence>
<dbReference type="NCBIfam" id="TIGR00577">
    <property type="entry name" value="fpg"/>
    <property type="match status" value="1"/>
</dbReference>
<protein>
    <recommendedName>
        <fullName evidence="15">Formamidopyrimidine-DNA glycosylase</fullName>
        <shortName evidence="15">Fapy-DNA glycosylase</shortName>
        <ecNumber evidence="15">3.2.2.23</ecNumber>
    </recommendedName>
    <alternativeName>
        <fullName evidence="15">DNA-(apurinic or apyrimidinic site) lyase MutM</fullName>
        <shortName evidence="15">AP lyase MutM</shortName>
        <ecNumber evidence="15">4.2.99.18</ecNumber>
    </alternativeName>
</protein>
<dbReference type="EMBL" id="CP073587">
    <property type="protein sequence ID" value="QUN05825.1"/>
    <property type="molecule type" value="Genomic_DNA"/>
</dbReference>
<keyword evidence="12 15" id="KW-0511">Multifunctional enzyme</keyword>
<reference evidence="18 19" key="1">
    <citation type="submission" date="2021-04" db="EMBL/GenBank/DDBJ databases">
        <title>Novel species identification of genus Shewanella.</title>
        <authorList>
            <person name="Liu G."/>
        </authorList>
    </citation>
    <scope>NUCLEOTIDE SEQUENCE [LARGE SCALE GENOMIC DNA]</scope>
    <source>
        <strain evidence="18 19">FJAT-54481</strain>
    </source>
</reference>
<dbReference type="SUPFAM" id="SSF46946">
    <property type="entry name" value="S13-like H2TH domain"/>
    <property type="match status" value="1"/>
</dbReference>
<comment type="similarity">
    <text evidence="2 15">Belongs to the FPG family.</text>
</comment>
<dbReference type="GO" id="GO:0140078">
    <property type="term" value="F:class I DNA-(apurinic or apyrimidinic site) endonuclease activity"/>
    <property type="evidence" value="ECO:0007669"/>
    <property type="project" value="UniProtKB-EC"/>
</dbReference>
<dbReference type="InterPro" id="IPR012319">
    <property type="entry name" value="FPG_cat"/>
</dbReference>
<dbReference type="SUPFAM" id="SSF81624">
    <property type="entry name" value="N-terminal domain of MutM-like DNA repair proteins"/>
    <property type="match status" value="1"/>
</dbReference>
<dbReference type="Gene3D" id="1.10.8.50">
    <property type="match status" value="1"/>
</dbReference>
<keyword evidence="5 15" id="KW-0227">DNA damage</keyword>
<evidence type="ECO:0000256" key="10">
    <source>
        <dbReference type="ARBA" id="ARBA00023204"/>
    </source>
</evidence>
<keyword evidence="8 15" id="KW-0862">Zinc</keyword>